<dbReference type="PANTHER" id="PTHR11199">
    <property type="entry name" value="STROMAL ANTIGEN"/>
    <property type="match status" value="1"/>
</dbReference>
<reference evidence="3 4" key="1">
    <citation type="submission" date="2020-07" db="EMBL/GenBank/DDBJ databases">
        <title>Comparative genomics of pyrophilous fungi reveals a link between fire events and developmental genes.</title>
        <authorList>
            <consortium name="DOE Joint Genome Institute"/>
            <person name="Steindorff A.S."/>
            <person name="Carver A."/>
            <person name="Calhoun S."/>
            <person name="Stillman K."/>
            <person name="Liu H."/>
            <person name="Lipzen A."/>
            <person name="Pangilinan J."/>
            <person name="Labutti K."/>
            <person name="Bruns T.D."/>
            <person name="Grigoriev I.V."/>
        </authorList>
    </citation>
    <scope>NUCLEOTIDE SEQUENCE [LARGE SCALE GENOMIC DNA]</scope>
    <source>
        <strain evidence="3 4">CBS 144469</strain>
    </source>
</reference>
<gene>
    <name evidence="3" type="ORF">DFP72DRAFT_906936</name>
</gene>
<feature type="compositionally biased region" description="Basic residues" evidence="1">
    <location>
        <begin position="1028"/>
        <end position="1037"/>
    </location>
</feature>
<evidence type="ECO:0000313" key="3">
    <source>
        <dbReference type="EMBL" id="KAF6751721.1"/>
    </source>
</evidence>
<feature type="compositionally biased region" description="Acidic residues" evidence="1">
    <location>
        <begin position="60"/>
        <end position="76"/>
    </location>
</feature>
<dbReference type="SUPFAM" id="SSF48371">
    <property type="entry name" value="ARM repeat"/>
    <property type="match status" value="1"/>
</dbReference>
<dbReference type="GO" id="GO:0005634">
    <property type="term" value="C:nucleus"/>
    <property type="evidence" value="ECO:0007669"/>
    <property type="project" value="TreeGrafter"/>
</dbReference>
<dbReference type="GO" id="GO:0003682">
    <property type="term" value="F:chromatin binding"/>
    <property type="evidence" value="ECO:0007669"/>
    <property type="project" value="TreeGrafter"/>
</dbReference>
<evidence type="ECO:0000256" key="1">
    <source>
        <dbReference type="SAM" id="MobiDB-lite"/>
    </source>
</evidence>
<keyword evidence="4" id="KW-1185">Reference proteome</keyword>
<feature type="compositionally biased region" description="Basic and acidic residues" evidence="1">
    <location>
        <begin position="1384"/>
        <end position="1393"/>
    </location>
</feature>
<dbReference type="Proteomes" id="UP000521943">
    <property type="component" value="Unassembled WGS sequence"/>
</dbReference>
<proteinExistence type="predicted"/>
<dbReference type="InterPro" id="IPR020839">
    <property type="entry name" value="SCD"/>
</dbReference>
<dbReference type="InterPro" id="IPR039662">
    <property type="entry name" value="Cohesin_Scc3/SA"/>
</dbReference>
<dbReference type="PANTHER" id="PTHR11199:SF0">
    <property type="entry name" value="LD34181P-RELATED"/>
    <property type="match status" value="1"/>
</dbReference>
<feature type="compositionally biased region" description="Acidic residues" evidence="1">
    <location>
        <begin position="548"/>
        <end position="557"/>
    </location>
</feature>
<dbReference type="InterPro" id="IPR056396">
    <property type="entry name" value="HEAT_SCC3-SA"/>
</dbReference>
<feature type="region of interest" description="Disordered" evidence="1">
    <location>
        <begin position="317"/>
        <end position="341"/>
    </location>
</feature>
<dbReference type="GO" id="GO:0000785">
    <property type="term" value="C:chromatin"/>
    <property type="evidence" value="ECO:0007669"/>
    <property type="project" value="TreeGrafter"/>
</dbReference>
<dbReference type="InterPro" id="IPR011989">
    <property type="entry name" value="ARM-like"/>
</dbReference>
<feature type="compositionally biased region" description="Basic and acidic residues" evidence="1">
    <location>
        <begin position="46"/>
        <end position="59"/>
    </location>
</feature>
<dbReference type="Pfam" id="PF21581">
    <property type="entry name" value="SCD"/>
    <property type="match status" value="1"/>
</dbReference>
<dbReference type="Pfam" id="PF24571">
    <property type="entry name" value="HEAT_SCC3-SA"/>
    <property type="match status" value="1"/>
</dbReference>
<dbReference type="InterPro" id="IPR016024">
    <property type="entry name" value="ARM-type_fold"/>
</dbReference>
<feature type="compositionally biased region" description="Basic residues" evidence="1">
    <location>
        <begin position="1291"/>
        <end position="1303"/>
    </location>
</feature>
<feature type="compositionally biased region" description="Basic residues" evidence="1">
    <location>
        <begin position="116"/>
        <end position="127"/>
    </location>
</feature>
<feature type="region of interest" description="Disordered" evidence="1">
    <location>
        <begin position="996"/>
        <end position="1054"/>
    </location>
</feature>
<sequence length="1463" mass="162351">MSATPENTPTARRSQRERKVAKPFVSVQSSSARKRKRPDTDAEDETPGRKEPEEAKADDAEGDADVNEDEDEEEEGYASAKPKPARKGKAKAAAPKEKAAPAPRKPREPKAAATRKTAKAPARRGRKVKEGDDTYDADQVARDTKIGGDNPLFNAIMNPAAALQATTEDFLESLEQSPGPAQAELITLFLRSCGCNDTVSPDDALDYDGVVDNLDNITEALKQDNSPVYPLTSKLPIFKKFRKSLSEFIERLITSAADLGLLYSTDLMATLQTWVVAMSSSQIRSFRHTATVVALEVETSLCEVAAAVEKEAQLVGRQREGEKKRKGTAKGATPREKELQAKAQEIRERRQSLAEYLKEFVDGVFVHRYRDLDPNIRAECVKAIGLWFKKYPGHFLDGAYLRYVGWVLSDANTSVRLEAVKALSGVYEQADYIGSINHFTERFKPRLLEMATSDTELSVRVAVIQVLGSIDSHALLEEEERETLCLLIYDEEPKVRKAVSQFVRNVWDEAVEERLVTKRKPTDEDRTRAGIKTIASLFVKWSKALDSSGDEDEENENSDLRADDDVSSTNTGRRTRRKEILSLVGTTENKGRTALAVEALWDEIDTVSDWEELLDILLLDHSSGDDDSGRARTNGKSHSNESNIDDLWRLEEVEETVLLEVLVASLRRVKVEAGASKKAAEDENTLNDTTRALIKALPRLFIKYQADGNRIAEVLTIPSLLNLDLYLEMRMIAAYSSLWDDIIKQFMSHSSVTVLSNAMLAIRCLMDATSLSNTNSTKILELEDELSTALRDAVAGRDEIEVASFTEDEVLSLSAIGTRLSILAGMRNMSAWIDEDEGGKQSSAWDIFSALAERGGLGTRRKRRCGSSFMVEQALNVLTLHIYWKAKGLLVNKEPTSEENPYQDTLVEQRNALLEKLQEYAIGTQSNTGDSVRRAAFKHLLNHHILFSPDQPTLPDGSLSPLAAISISFDDETQYRCAGYIQAEIERYSDFLADNDGSAKSLEEGDKSEDEESNAENADEDENGAGPSKKRKGKKKAAAAAAPKPQETETVLSKGDSRALLEREYLFVDVITTFLRAIRVGTIAVQHGAVLLSQYGRLGASFDACAEVIVKMIKDEGLTKDNGELVSLQEAFTLALEGLVSDESESLALSKLLSQTFVLRGSQLSILKRLDAQYIVQIHVNLLNWVAKRLKAYESNKNKKLKKTSILFFKLLVPLVNGIDDEHALKMCVFSPRRTMEQEWEPQRSYAKRLDNVMNKGKGSSLLLRKQLAPPPTRKGLSDGEGLTDAERPAGKTKPRPKPRRVTRSNPVVDEAEGEGGDVTDGAGADAEDAGPTTPKARGKKKAVDTTPRSRSHSRASSALTPNEDEDEEGEQENKSRSRSRSRKEKEKEKEKSATPSDIDMQFDLQEEQEDEPIFATPKSSAKKRARPDDEEEEVEAEPDVRSPSAEVETTPIAEVRRKRIRH</sequence>
<evidence type="ECO:0000313" key="4">
    <source>
        <dbReference type="Proteomes" id="UP000521943"/>
    </source>
</evidence>
<dbReference type="EMBL" id="JACGCI010000048">
    <property type="protein sequence ID" value="KAF6751721.1"/>
    <property type="molecule type" value="Genomic_DNA"/>
</dbReference>
<name>A0A8H6HS27_9AGAR</name>
<feature type="compositionally biased region" description="Polar residues" evidence="1">
    <location>
        <begin position="1"/>
        <end position="12"/>
    </location>
</feature>
<feature type="compositionally biased region" description="Acidic residues" evidence="1">
    <location>
        <begin position="1006"/>
        <end position="1023"/>
    </location>
</feature>
<feature type="domain" description="SCD" evidence="2">
    <location>
        <begin position="365"/>
        <end position="450"/>
    </location>
</feature>
<protein>
    <recommendedName>
        <fullName evidence="2">SCD domain-containing protein</fullName>
    </recommendedName>
</protein>
<feature type="compositionally biased region" description="Basic and acidic residues" evidence="1">
    <location>
        <begin position="94"/>
        <end position="110"/>
    </location>
</feature>
<comment type="caution">
    <text evidence="3">The sequence shown here is derived from an EMBL/GenBank/DDBJ whole genome shotgun (WGS) entry which is preliminary data.</text>
</comment>
<dbReference type="InterPro" id="IPR013721">
    <property type="entry name" value="STAG"/>
</dbReference>
<dbReference type="GO" id="GO:0007062">
    <property type="term" value="P:sister chromatid cohesion"/>
    <property type="evidence" value="ECO:0007669"/>
    <property type="project" value="UniProtKB-ARBA"/>
</dbReference>
<feature type="region of interest" description="Disordered" evidence="1">
    <location>
        <begin position="547"/>
        <end position="573"/>
    </location>
</feature>
<feature type="region of interest" description="Disordered" evidence="1">
    <location>
        <begin position="1"/>
        <end position="136"/>
    </location>
</feature>
<feature type="region of interest" description="Disordered" evidence="1">
    <location>
        <begin position="1261"/>
        <end position="1463"/>
    </location>
</feature>
<dbReference type="Gene3D" id="1.25.10.10">
    <property type="entry name" value="Leucine-rich Repeat Variant"/>
    <property type="match status" value="1"/>
</dbReference>
<feature type="compositionally biased region" description="Acidic residues" evidence="1">
    <location>
        <begin position="1429"/>
        <end position="1438"/>
    </location>
</feature>
<dbReference type="Pfam" id="PF08514">
    <property type="entry name" value="STAG"/>
    <property type="match status" value="1"/>
</dbReference>
<accession>A0A8H6HS27</accession>
<organism evidence="3 4">
    <name type="scientific">Ephemerocybe angulata</name>
    <dbReference type="NCBI Taxonomy" id="980116"/>
    <lineage>
        <taxon>Eukaryota</taxon>
        <taxon>Fungi</taxon>
        <taxon>Dikarya</taxon>
        <taxon>Basidiomycota</taxon>
        <taxon>Agaricomycotina</taxon>
        <taxon>Agaricomycetes</taxon>
        <taxon>Agaricomycetidae</taxon>
        <taxon>Agaricales</taxon>
        <taxon>Agaricineae</taxon>
        <taxon>Psathyrellaceae</taxon>
        <taxon>Ephemerocybe</taxon>
    </lineage>
</organism>
<dbReference type="OrthoDB" id="498590at2759"/>
<evidence type="ECO:0000259" key="2">
    <source>
        <dbReference type="PROSITE" id="PS51425"/>
    </source>
</evidence>
<dbReference type="PROSITE" id="PS51425">
    <property type="entry name" value="SCD"/>
    <property type="match status" value="1"/>
</dbReference>
<dbReference type="GO" id="GO:0008278">
    <property type="term" value="C:cohesin complex"/>
    <property type="evidence" value="ECO:0007669"/>
    <property type="project" value="TreeGrafter"/>
</dbReference>